<proteinExistence type="predicted"/>
<keyword evidence="1" id="KW-0175">Coiled coil</keyword>
<comment type="caution">
    <text evidence="3">The sequence shown here is derived from an EMBL/GenBank/DDBJ whole genome shotgun (WGS) entry which is preliminary data.</text>
</comment>
<accession>A0A1R3GBA4</accession>
<dbReference type="InterPro" id="IPR013783">
    <property type="entry name" value="Ig-like_fold"/>
</dbReference>
<dbReference type="GO" id="GO:0061817">
    <property type="term" value="P:endoplasmic reticulum-plasma membrane tethering"/>
    <property type="evidence" value="ECO:0007669"/>
    <property type="project" value="TreeGrafter"/>
</dbReference>
<keyword evidence="2" id="KW-0472">Membrane</keyword>
<dbReference type="STRING" id="93759.A0A1R3GBA4"/>
<keyword evidence="2" id="KW-1133">Transmembrane helix</keyword>
<keyword evidence="4" id="KW-1185">Reference proteome</keyword>
<dbReference type="OrthoDB" id="264603at2759"/>
<feature type="transmembrane region" description="Helical" evidence="2">
    <location>
        <begin position="277"/>
        <end position="298"/>
    </location>
</feature>
<name>A0A1R3GBA4_9ROSI</name>
<dbReference type="AlphaFoldDB" id="A0A1R3GBA4"/>
<dbReference type="Gene3D" id="2.60.40.10">
    <property type="entry name" value="Immunoglobulins"/>
    <property type="match status" value="1"/>
</dbReference>
<evidence type="ECO:0000256" key="1">
    <source>
        <dbReference type="SAM" id="Coils"/>
    </source>
</evidence>
<dbReference type="PANTHER" id="PTHR10809">
    <property type="entry name" value="VESICLE-ASSOCIATED MEMBRANE PROTEIN-ASSOCIATED PROTEIN"/>
    <property type="match status" value="1"/>
</dbReference>
<dbReference type="EMBL" id="AWUE01022984">
    <property type="protein sequence ID" value="OMO55346.1"/>
    <property type="molecule type" value="Genomic_DNA"/>
</dbReference>
<dbReference type="InterPro" id="IPR016763">
    <property type="entry name" value="VAP"/>
</dbReference>
<dbReference type="GO" id="GO:0005789">
    <property type="term" value="C:endoplasmic reticulum membrane"/>
    <property type="evidence" value="ECO:0007669"/>
    <property type="project" value="InterPro"/>
</dbReference>
<protein>
    <submittedName>
        <fullName evidence="3">PapD-like protein</fullName>
    </submittedName>
</protein>
<gene>
    <name evidence="3" type="ORF">COLO4_36034</name>
</gene>
<dbReference type="SUPFAM" id="SSF49354">
    <property type="entry name" value="PapD-like"/>
    <property type="match status" value="1"/>
</dbReference>
<organism evidence="3 4">
    <name type="scientific">Corchorus olitorius</name>
    <dbReference type="NCBI Taxonomy" id="93759"/>
    <lineage>
        <taxon>Eukaryota</taxon>
        <taxon>Viridiplantae</taxon>
        <taxon>Streptophyta</taxon>
        <taxon>Embryophyta</taxon>
        <taxon>Tracheophyta</taxon>
        <taxon>Spermatophyta</taxon>
        <taxon>Magnoliopsida</taxon>
        <taxon>eudicotyledons</taxon>
        <taxon>Gunneridae</taxon>
        <taxon>Pentapetalae</taxon>
        <taxon>rosids</taxon>
        <taxon>malvids</taxon>
        <taxon>Malvales</taxon>
        <taxon>Malvaceae</taxon>
        <taxon>Grewioideae</taxon>
        <taxon>Apeibeae</taxon>
        <taxon>Corchorus</taxon>
    </lineage>
</organism>
<evidence type="ECO:0000313" key="4">
    <source>
        <dbReference type="Proteomes" id="UP000187203"/>
    </source>
</evidence>
<keyword evidence="2" id="KW-0812">Transmembrane</keyword>
<dbReference type="GO" id="GO:0005886">
    <property type="term" value="C:plasma membrane"/>
    <property type="evidence" value="ECO:0007669"/>
    <property type="project" value="TreeGrafter"/>
</dbReference>
<evidence type="ECO:0000313" key="3">
    <source>
        <dbReference type="EMBL" id="OMO55346.1"/>
    </source>
</evidence>
<reference evidence="4" key="1">
    <citation type="submission" date="2013-09" db="EMBL/GenBank/DDBJ databases">
        <title>Corchorus olitorius genome sequencing.</title>
        <authorList>
            <person name="Alam M."/>
            <person name="Haque M.S."/>
            <person name="Islam M.S."/>
            <person name="Emdad E.M."/>
            <person name="Islam M.M."/>
            <person name="Ahmed B."/>
            <person name="Halim A."/>
            <person name="Hossen Q.M.M."/>
            <person name="Hossain M.Z."/>
            <person name="Ahmed R."/>
            <person name="Khan M.M."/>
            <person name="Islam R."/>
            <person name="Rashid M.M."/>
            <person name="Khan S.A."/>
            <person name="Rahman M.S."/>
            <person name="Alam M."/>
            <person name="Yahiya A.S."/>
            <person name="Khan M.S."/>
            <person name="Azam M.S."/>
            <person name="Haque T."/>
            <person name="Lashkar M.Z.H."/>
            <person name="Akhand A.I."/>
            <person name="Morshed G."/>
            <person name="Roy S."/>
            <person name="Uddin K.S."/>
            <person name="Rabeya T."/>
            <person name="Hossain A.S."/>
            <person name="Chowdhury A."/>
            <person name="Snigdha A.R."/>
            <person name="Mortoza M.S."/>
            <person name="Matin S.A."/>
            <person name="Hoque S.M.E."/>
            <person name="Islam M.K."/>
            <person name="Roy D.K."/>
            <person name="Haider R."/>
            <person name="Moosa M.M."/>
            <person name="Elias S.M."/>
            <person name="Hasan A.M."/>
            <person name="Jahan S."/>
            <person name="Shafiuddin M."/>
            <person name="Mahmood N."/>
            <person name="Shommy N.S."/>
        </authorList>
    </citation>
    <scope>NUCLEOTIDE SEQUENCE [LARGE SCALE GENOMIC DNA]</scope>
    <source>
        <strain evidence="4">cv. O-4</strain>
    </source>
</reference>
<dbReference type="GO" id="GO:0090158">
    <property type="term" value="P:endoplasmic reticulum membrane organization"/>
    <property type="evidence" value="ECO:0007669"/>
    <property type="project" value="TreeGrafter"/>
</dbReference>
<dbReference type="Proteomes" id="UP000187203">
    <property type="component" value="Unassembled WGS sequence"/>
</dbReference>
<evidence type="ECO:0000256" key="2">
    <source>
        <dbReference type="SAM" id="Phobius"/>
    </source>
</evidence>
<feature type="coiled-coil region" evidence="1">
    <location>
        <begin position="221"/>
        <end position="262"/>
    </location>
</feature>
<dbReference type="PANTHER" id="PTHR10809:SF45">
    <property type="entry name" value="VESICLE-ASSOCIATED PROTEIN 2-2"/>
    <property type="match status" value="1"/>
</dbReference>
<dbReference type="InterPro" id="IPR008962">
    <property type="entry name" value="PapD-like_sf"/>
</dbReference>
<sequence length="300" mass="33886">MQAQREAPPDMICKDKFLIQSTIVHAGTTDEDISSATFVKDTGRYVEENKLKVVLVSPPPSPVLSPINGTMNQGIDYDSSIPKETTLTKDGIIAPLLMVTKVEESKAIDVEDFKPTKDVDWKPMKDMSYAEKPKKDSELKPKNDVVNPKDLKLTIDADLKPKNNFVNGELKPVKEVESKPIEDTFDTEELKLVKEKELNALKNEEVKAFKAVEDLKLVKDVEQMKSKLNDLESKLSEAEATISKLTEERRLSTQERKILQEELALLRTKTNLRKVQVGFPLLFVCMVALVSVYLGYLLHR</sequence>